<name>A0A2K3QBW0_9HYPO</name>
<evidence type="ECO:0000313" key="3">
    <source>
        <dbReference type="Proteomes" id="UP000236621"/>
    </source>
</evidence>
<evidence type="ECO:0000256" key="1">
    <source>
        <dbReference type="SAM" id="MobiDB-lite"/>
    </source>
</evidence>
<feature type="compositionally biased region" description="Polar residues" evidence="1">
    <location>
        <begin position="424"/>
        <end position="437"/>
    </location>
</feature>
<dbReference type="OrthoDB" id="5404004at2759"/>
<feature type="compositionally biased region" description="Polar residues" evidence="1">
    <location>
        <begin position="181"/>
        <end position="191"/>
    </location>
</feature>
<feature type="compositionally biased region" description="Polar residues" evidence="1">
    <location>
        <begin position="355"/>
        <end position="367"/>
    </location>
</feature>
<reference evidence="2 3" key="1">
    <citation type="submission" date="2017-08" db="EMBL/GenBank/DDBJ databases">
        <title>Harnessing the power of phylogenomics to disentangle the directionality and signatures of interkingdom host jumping in the parasitic fungal genus Tolypocladium.</title>
        <authorList>
            <person name="Quandt C.A."/>
            <person name="Patterson W."/>
            <person name="Spatafora J.W."/>
        </authorList>
    </citation>
    <scope>NUCLEOTIDE SEQUENCE [LARGE SCALE GENOMIC DNA]</scope>
    <source>
        <strain evidence="2 3">CBS 113982</strain>
    </source>
</reference>
<dbReference type="Proteomes" id="UP000236621">
    <property type="component" value="Unassembled WGS sequence"/>
</dbReference>
<feature type="region of interest" description="Disordered" evidence="1">
    <location>
        <begin position="339"/>
        <end position="392"/>
    </location>
</feature>
<feature type="compositionally biased region" description="Polar residues" evidence="1">
    <location>
        <begin position="22"/>
        <end position="35"/>
    </location>
</feature>
<feature type="region of interest" description="Disordered" evidence="1">
    <location>
        <begin position="424"/>
        <end position="518"/>
    </location>
</feature>
<sequence length="585" mass="62931">MTSTLARPPPAMAVAAEEAPCDTSTSPITSRSGTASPPAEGQRADPVTGSNSSIGRQSPDPRAILRRLPSVAKVERKGGFMSYHKPIRPEPTPSNPPRERPATSRSSTDETQETGIIAIGVALGSPTDMPDYRTIAWRPQLMAGTGAYQIPSKEDSSKSKPRKWGVFGRSKSKRGKGSGAKQESQPASASTGGLARTMSSAAALRSAQDNGAQGAKGAFEPSRHKPNARPQTDPATGARMNAPMSIAREDNQERSSRKRRHMQGAARSSSESRLGANFLDVEIPDVTMERYSVMFGHLLQHGSTSLLENRQTTQDRLEAIEEVEANMRQMQLGKPSWGEAMSPMHLAPQKGGRSLGSSPRMRSNTSPAMLPSPPASQSSFEGSETPRKRLGTRRIFESTCHDSGIDEATATPEPIDRPKLISKFQQQPSSHQTNGPSATGERVPSMASDDKLQILVRSTSGHKITPSTWNSAHPPLSKSTPRWGVSQDGERPHPSSLTTKSSAASLSEEDPEKSPMEMVEVSIARQVSVSRHQRALPGTLQRGALGNRRIDETKSSTPRQVNSRQDADSPKAMHPTGEYVIVGEA</sequence>
<dbReference type="AlphaFoldDB" id="A0A2K3QBW0"/>
<keyword evidence="3" id="KW-1185">Reference proteome</keyword>
<gene>
    <name evidence="2" type="ORF">TCAP_05037</name>
</gene>
<organism evidence="2 3">
    <name type="scientific">Tolypocladium capitatum</name>
    <dbReference type="NCBI Taxonomy" id="45235"/>
    <lineage>
        <taxon>Eukaryota</taxon>
        <taxon>Fungi</taxon>
        <taxon>Dikarya</taxon>
        <taxon>Ascomycota</taxon>
        <taxon>Pezizomycotina</taxon>
        <taxon>Sordariomycetes</taxon>
        <taxon>Hypocreomycetidae</taxon>
        <taxon>Hypocreales</taxon>
        <taxon>Ophiocordycipitaceae</taxon>
        <taxon>Tolypocladium</taxon>
    </lineage>
</organism>
<feature type="region of interest" description="Disordered" evidence="1">
    <location>
        <begin position="530"/>
        <end position="585"/>
    </location>
</feature>
<dbReference type="EMBL" id="NRSZ01000814">
    <property type="protein sequence ID" value="PNY25030.1"/>
    <property type="molecule type" value="Genomic_DNA"/>
</dbReference>
<feature type="compositionally biased region" description="Polar residues" evidence="1">
    <location>
        <begin position="456"/>
        <end position="471"/>
    </location>
</feature>
<feature type="compositionally biased region" description="Low complexity" evidence="1">
    <location>
        <begin position="495"/>
        <end position="506"/>
    </location>
</feature>
<protein>
    <submittedName>
        <fullName evidence="2">Uncharacterized protein</fullName>
    </submittedName>
</protein>
<evidence type="ECO:0000313" key="2">
    <source>
        <dbReference type="EMBL" id="PNY25030.1"/>
    </source>
</evidence>
<proteinExistence type="predicted"/>
<accession>A0A2K3QBW0</accession>
<feature type="compositionally biased region" description="Polar residues" evidence="1">
    <location>
        <begin position="555"/>
        <end position="564"/>
    </location>
</feature>
<comment type="caution">
    <text evidence="2">The sequence shown here is derived from an EMBL/GenBank/DDBJ whole genome shotgun (WGS) entry which is preliminary data.</text>
</comment>
<feature type="region of interest" description="Disordered" evidence="1">
    <location>
        <begin position="1"/>
        <end position="128"/>
    </location>
</feature>
<feature type="region of interest" description="Disordered" evidence="1">
    <location>
        <begin position="148"/>
        <end position="272"/>
    </location>
</feature>